<dbReference type="InterPro" id="IPR029058">
    <property type="entry name" value="AB_hydrolase_fold"/>
</dbReference>
<gene>
    <name evidence="5" type="ORF">GPUN_1011</name>
</gene>
<name>H5TA15_9ALTE</name>
<feature type="domain" description="Dipeptidylpeptidase IV N-terminal" evidence="4">
    <location>
        <begin position="247"/>
        <end position="336"/>
    </location>
</feature>
<evidence type="ECO:0000313" key="6">
    <source>
        <dbReference type="Proteomes" id="UP000053586"/>
    </source>
</evidence>
<dbReference type="SUPFAM" id="SSF53474">
    <property type="entry name" value="alpha/beta-Hydrolases"/>
    <property type="match status" value="1"/>
</dbReference>
<sequence>MMHRSVNFNYLKTQPKSAILRMNTLAFIIVFLGVQASSAVAQNGTVGKEFAQSFAQSGVSGAAIIAQENKALTGLAHPHFQPEDIFELEVASDPQVSPNGKKIAYVRRSNDIMDDTTRASIWIVDVSGENHRPVISSQKNHYSPRWSPDGKRLAYVSTAEGAPQLYVRWMDTGQTALVTNVASSLSSIAWSRDGKTIAFSMSVASDEKPFSVKMPAKPKGANWADSFQYITKARYQADGRGLLDPAYTQIFIVPSDGGSARQLSIGNFHHSGTLSWGADSEHLYFSANRSENWEYEPNESDIYSIDMSGALQQISNAPGLENNPVVSPNGKFIAYSKRDDKNLAYRNRYLHVMDINGENDKNLSASVDNAVSNFHWKGNAGIYYQQMVRGVTQIDYVTLASAKHSNITNGLGGVSLGRPYTSGTFDYADATFAFTKGRHDRPADIFVQQGSKQAQLTQLNEDLFGHKTLGAIEEFTYNSSIDGEEIHGWYILPPDYDASKKYPLIIEIHGGPHLAYGPHFTAELQRMAAEGYIVFYNNHRGSSGYGERFALLLQNKYSSKYDFADHMSGIDALIEKGLVNEERLYITGGSAGGIATAYAIGLTDRFKAAVVAKPVINWLSKVLTADSGLSQIPNQFPGMPWEEFEHYWERSPLSLVGNVTTPTMLITGVDDKRTPMSETVQYYQALKLLKVDTVLVKVPGASHAIANRPSHLVGKIENILAWFEKYE</sequence>
<dbReference type="InterPro" id="IPR011659">
    <property type="entry name" value="WD40"/>
</dbReference>
<comment type="caution">
    <text evidence="5">The sequence shown here is derived from an EMBL/GenBank/DDBJ whole genome shotgun (WGS) entry which is preliminary data.</text>
</comment>
<dbReference type="InterPro" id="IPR001375">
    <property type="entry name" value="Peptidase_S9_cat"/>
</dbReference>
<evidence type="ECO:0000256" key="2">
    <source>
        <dbReference type="ARBA" id="ARBA00022825"/>
    </source>
</evidence>
<dbReference type="AlphaFoldDB" id="H5TA15"/>
<keyword evidence="5" id="KW-0645">Protease</keyword>
<dbReference type="eggNOG" id="COG1506">
    <property type="taxonomic scope" value="Bacteria"/>
</dbReference>
<protein>
    <submittedName>
        <fullName evidence="5">Dipeptidyl aminopeptidase/acylaminoacyl-peptidase</fullName>
    </submittedName>
</protein>
<dbReference type="GO" id="GO:0004177">
    <property type="term" value="F:aminopeptidase activity"/>
    <property type="evidence" value="ECO:0007669"/>
    <property type="project" value="UniProtKB-KW"/>
</dbReference>
<dbReference type="Pfam" id="PF00326">
    <property type="entry name" value="Peptidase_S9"/>
    <property type="match status" value="1"/>
</dbReference>
<proteinExistence type="predicted"/>
<dbReference type="GO" id="GO:0004252">
    <property type="term" value="F:serine-type endopeptidase activity"/>
    <property type="evidence" value="ECO:0007669"/>
    <property type="project" value="TreeGrafter"/>
</dbReference>
<organism evidence="5 6">
    <name type="scientific">Glaciecola punicea ACAM 611</name>
    <dbReference type="NCBI Taxonomy" id="1121923"/>
    <lineage>
        <taxon>Bacteria</taxon>
        <taxon>Pseudomonadati</taxon>
        <taxon>Pseudomonadota</taxon>
        <taxon>Gammaproteobacteria</taxon>
        <taxon>Alteromonadales</taxon>
        <taxon>Alteromonadaceae</taxon>
        <taxon>Glaciecola</taxon>
    </lineage>
</organism>
<evidence type="ECO:0000313" key="5">
    <source>
        <dbReference type="EMBL" id="GAB55142.1"/>
    </source>
</evidence>
<keyword evidence="2" id="KW-0720">Serine protease</keyword>
<dbReference type="PANTHER" id="PTHR42776:SF27">
    <property type="entry name" value="DIPEPTIDYL PEPTIDASE FAMILY MEMBER 6"/>
    <property type="match status" value="1"/>
</dbReference>
<feature type="domain" description="Peptidase S9 prolyl oligopeptidase catalytic" evidence="3">
    <location>
        <begin position="518"/>
        <end position="726"/>
    </location>
</feature>
<accession>H5TA15</accession>
<keyword evidence="6" id="KW-1185">Reference proteome</keyword>
<dbReference type="STRING" id="56804.BAE46_01625"/>
<dbReference type="Gene3D" id="3.40.50.1820">
    <property type="entry name" value="alpha/beta hydrolase"/>
    <property type="match status" value="1"/>
</dbReference>
<dbReference type="InterPro" id="IPR002469">
    <property type="entry name" value="Peptidase_S9B_N"/>
</dbReference>
<dbReference type="eggNOG" id="COG0823">
    <property type="taxonomic scope" value="Bacteria"/>
</dbReference>
<dbReference type="PANTHER" id="PTHR42776">
    <property type="entry name" value="SERINE PEPTIDASE S9 FAMILY MEMBER"/>
    <property type="match status" value="1"/>
</dbReference>
<evidence type="ECO:0000259" key="3">
    <source>
        <dbReference type="Pfam" id="PF00326"/>
    </source>
</evidence>
<evidence type="ECO:0000259" key="4">
    <source>
        <dbReference type="Pfam" id="PF00930"/>
    </source>
</evidence>
<keyword evidence="1" id="KW-0378">Hydrolase</keyword>
<dbReference type="Pfam" id="PF00930">
    <property type="entry name" value="DPPIV_N"/>
    <property type="match status" value="1"/>
</dbReference>
<dbReference type="RefSeq" id="WP_006003981.1">
    <property type="nucleotide sequence ID" value="NZ_BAET01000008.1"/>
</dbReference>
<dbReference type="GO" id="GO:0006508">
    <property type="term" value="P:proteolysis"/>
    <property type="evidence" value="ECO:0007669"/>
    <property type="project" value="InterPro"/>
</dbReference>
<dbReference type="EMBL" id="BAET01000008">
    <property type="protein sequence ID" value="GAB55142.1"/>
    <property type="molecule type" value="Genomic_DNA"/>
</dbReference>
<dbReference type="SUPFAM" id="SSF82171">
    <property type="entry name" value="DPP6 N-terminal domain-like"/>
    <property type="match status" value="1"/>
</dbReference>
<dbReference type="Gene3D" id="2.120.10.30">
    <property type="entry name" value="TolB, C-terminal domain"/>
    <property type="match status" value="2"/>
</dbReference>
<reference evidence="5 6" key="2">
    <citation type="journal article" date="2017" name="Antonie Van Leeuwenhoek">
        <title>Rhizobium rhizosphaerae sp. nov., a novel species isolated from rice rhizosphere.</title>
        <authorList>
            <person name="Zhao J.J."/>
            <person name="Zhang J."/>
            <person name="Zhang R.J."/>
            <person name="Zhang C.W."/>
            <person name="Yin H.Q."/>
            <person name="Zhang X.X."/>
        </authorList>
    </citation>
    <scope>NUCLEOTIDE SEQUENCE [LARGE SCALE GENOMIC DNA]</scope>
    <source>
        <strain evidence="5 6">ACAM 611</strain>
    </source>
</reference>
<dbReference type="Proteomes" id="UP000053586">
    <property type="component" value="Unassembled WGS sequence"/>
</dbReference>
<dbReference type="InterPro" id="IPR011042">
    <property type="entry name" value="6-blade_b-propeller_TolB-like"/>
</dbReference>
<keyword evidence="5" id="KW-0031">Aminopeptidase</keyword>
<evidence type="ECO:0000256" key="1">
    <source>
        <dbReference type="ARBA" id="ARBA00022801"/>
    </source>
</evidence>
<dbReference type="Pfam" id="PF07676">
    <property type="entry name" value="PD40"/>
    <property type="match status" value="1"/>
</dbReference>
<reference evidence="5 6" key="1">
    <citation type="journal article" date="2012" name="J. Bacteriol.">
        <title>Genome sequence of proteorhodopsin-containing sea ice bacterium Glaciecola punicea ACAM 611T.</title>
        <authorList>
            <person name="Qin Q.-L."/>
            <person name="Xie B.-B."/>
            <person name="Shu Y.-L."/>
            <person name="Rong J.-C."/>
            <person name="Zhao D.-L."/>
            <person name="Zhang X.-Y."/>
            <person name="Chen X.-L."/>
            <person name="Zhou B.-C."/>
            <person name="Zhanga Y.-Z."/>
        </authorList>
    </citation>
    <scope>NUCLEOTIDE SEQUENCE [LARGE SCALE GENOMIC DNA]</scope>
    <source>
        <strain evidence="5 6">ACAM 611</strain>
    </source>
</reference>